<dbReference type="RefSeq" id="WP_077351785.1">
    <property type="nucleotide sequence ID" value="NZ_CP019607.1"/>
</dbReference>
<name>A0A1Q2D0N3_9ACTN</name>
<organism evidence="10 11">
    <name type="scientific">Tessaracoccus flavescens</name>
    <dbReference type="NCBI Taxonomy" id="399497"/>
    <lineage>
        <taxon>Bacteria</taxon>
        <taxon>Bacillati</taxon>
        <taxon>Actinomycetota</taxon>
        <taxon>Actinomycetes</taxon>
        <taxon>Propionibacteriales</taxon>
        <taxon>Propionibacteriaceae</taxon>
        <taxon>Tessaracoccus</taxon>
    </lineage>
</organism>
<keyword evidence="11" id="KW-1185">Reference proteome</keyword>
<dbReference type="InterPro" id="IPR027417">
    <property type="entry name" value="P-loop_NTPase"/>
</dbReference>
<dbReference type="PROSITE" id="PS51705">
    <property type="entry name" value="G_HFLX"/>
    <property type="match status" value="1"/>
</dbReference>
<dbReference type="GO" id="GO:0005525">
    <property type="term" value="F:GTP binding"/>
    <property type="evidence" value="ECO:0007669"/>
    <property type="project" value="UniProtKB-UniRule"/>
</dbReference>
<reference evidence="10 11" key="1">
    <citation type="journal article" date="2008" name="Int. J. Syst. Evol. Microbiol.">
        <title>Tessaracoccus flavescens sp. nov., isolated from marine sediment.</title>
        <authorList>
            <person name="Lee D.W."/>
            <person name="Lee S.D."/>
        </authorList>
    </citation>
    <scope>NUCLEOTIDE SEQUENCE [LARGE SCALE GENOMIC DNA]</scope>
    <source>
        <strain evidence="10 11">SST-39T</strain>
    </source>
</reference>
<dbReference type="KEGG" id="tfa:BW733_15335"/>
<dbReference type="PIRSF" id="PIRSF006809">
    <property type="entry name" value="GTP-binding_hflX_prd"/>
    <property type="match status" value="1"/>
</dbReference>
<dbReference type="NCBIfam" id="TIGR03156">
    <property type="entry name" value="GTP_HflX"/>
    <property type="match status" value="1"/>
</dbReference>
<dbReference type="InterPro" id="IPR016496">
    <property type="entry name" value="GTPase_HflX"/>
</dbReference>
<dbReference type="PANTHER" id="PTHR10229:SF0">
    <property type="entry name" value="GTP-BINDING PROTEIN 6-RELATED"/>
    <property type="match status" value="1"/>
</dbReference>
<dbReference type="FunFam" id="3.40.50.11060:FF:000001">
    <property type="entry name" value="GTPase HflX"/>
    <property type="match status" value="1"/>
</dbReference>
<evidence type="ECO:0000256" key="7">
    <source>
        <dbReference type="SAM" id="Coils"/>
    </source>
</evidence>
<dbReference type="GO" id="GO:0046872">
    <property type="term" value="F:metal ion binding"/>
    <property type="evidence" value="ECO:0007669"/>
    <property type="project" value="UniProtKB-KW"/>
</dbReference>
<dbReference type="OrthoDB" id="9812272at2"/>
<proteinExistence type="inferred from homology"/>
<dbReference type="InterPro" id="IPR042108">
    <property type="entry name" value="GTPase_HflX_N_sf"/>
</dbReference>
<evidence type="ECO:0000256" key="6">
    <source>
        <dbReference type="HAMAP-Rule" id="MF_00900"/>
    </source>
</evidence>
<dbReference type="CDD" id="cd01878">
    <property type="entry name" value="HflX"/>
    <property type="match status" value="1"/>
</dbReference>
<comment type="similarity">
    <text evidence="6">Belongs to the TRAFAC class OBG-HflX-like GTPase superfamily. HflX GTPase family.</text>
</comment>
<comment type="subunit">
    <text evidence="6">Monomer. Associates with the 50S ribosomal subunit.</text>
</comment>
<feature type="domain" description="Hflx-type G" evidence="9">
    <location>
        <begin position="267"/>
        <end position="432"/>
    </location>
</feature>
<feature type="region of interest" description="Disordered" evidence="8">
    <location>
        <begin position="209"/>
        <end position="228"/>
    </location>
</feature>
<dbReference type="STRING" id="399497.BW733_15335"/>
<dbReference type="InterPro" id="IPR030394">
    <property type="entry name" value="G_HFLX_dom"/>
</dbReference>
<evidence type="ECO:0000256" key="5">
    <source>
        <dbReference type="ARBA" id="ARBA00023134"/>
    </source>
</evidence>
<keyword evidence="7" id="KW-0175">Coiled coil</keyword>
<dbReference type="HAMAP" id="MF_00900">
    <property type="entry name" value="GTPase_HflX"/>
    <property type="match status" value="1"/>
</dbReference>
<evidence type="ECO:0000256" key="8">
    <source>
        <dbReference type="SAM" id="MobiDB-lite"/>
    </source>
</evidence>
<evidence type="ECO:0000256" key="3">
    <source>
        <dbReference type="ARBA" id="ARBA00022741"/>
    </source>
</evidence>
<accession>A0A1Q2D0N3</accession>
<dbReference type="Pfam" id="PF13167">
    <property type="entry name" value="GTP-bdg_N"/>
    <property type="match status" value="1"/>
</dbReference>
<dbReference type="SUPFAM" id="SSF52540">
    <property type="entry name" value="P-loop containing nucleoside triphosphate hydrolases"/>
    <property type="match status" value="1"/>
</dbReference>
<keyword evidence="2" id="KW-0479">Metal-binding</keyword>
<comment type="subcellular location">
    <subcellularLocation>
        <location evidence="6">Cytoplasm</location>
    </subcellularLocation>
    <text evidence="6">May associate with membranes.</text>
</comment>
<dbReference type="PRINTS" id="PR00326">
    <property type="entry name" value="GTP1OBG"/>
</dbReference>
<feature type="coiled-coil region" evidence="7">
    <location>
        <begin position="233"/>
        <end position="260"/>
    </location>
</feature>
<dbReference type="Gene3D" id="3.40.50.300">
    <property type="entry name" value="P-loop containing nucleotide triphosphate hydrolases"/>
    <property type="match status" value="1"/>
</dbReference>
<protein>
    <recommendedName>
        <fullName evidence="6">GTPase HflX</fullName>
    </recommendedName>
    <alternativeName>
        <fullName evidence="6">GTP-binding protein HflX</fullName>
    </alternativeName>
</protein>
<dbReference type="PANTHER" id="PTHR10229">
    <property type="entry name" value="GTP-BINDING PROTEIN HFLX"/>
    <property type="match status" value="1"/>
</dbReference>
<evidence type="ECO:0000313" key="11">
    <source>
        <dbReference type="Proteomes" id="UP000188235"/>
    </source>
</evidence>
<gene>
    <name evidence="6" type="primary">hflX</name>
    <name evidence="10" type="ORF">BW733_15335</name>
</gene>
<dbReference type="InterPro" id="IPR006073">
    <property type="entry name" value="GTP-bd"/>
</dbReference>
<dbReference type="GO" id="GO:0005737">
    <property type="term" value="C:cytoplasm"/>
    <property type="evidence" value="ECO:0007669"/>
    <property type="project" value="UniProtKB-SubCell"/>
</dbReference>
<dbReference type="Pfam" id="PF16360">
    <property type="entry name" value="GTP-bdg_M"/>
    <property type="match status" value="1"/>
</dbReference>
<feature type="compositionally biased region" description="Gly residues" evidence="8">
    <location>
        <begin position="212"/>
        <end position="224"/>
    </location>
</feature>
<keyword evidence="5 6" id="KW-0342">GTP-binding</keyword>
<dbReference type="InterPro" id="IPR032305">
    <property type="entry name" value="GTP-bd_M"/>
</dbReference>
<dbReference type="Gene3D" id="6.10.250.2860">
    <property type="match status" value="1"/>
</dbReference>
<dbReference type="GO" id="GO:0003924">
    <property type="term" value="F:GTPase activity"/>
    <property type="evidence" value="ECO:0007669"/>
    <property type="project" value="UniProtKB-UniRule"/>
</dbReference>
<dbReference type="AlphaFoldDB" id="A0A1Q2D0N3"/>
<dbReference type="Gene3D" id="3.40.50.11060">
    <property type="entry name" value="GTPase HflX, N-terminal domain"/>
    <property type="match status" value="1"/>
</dbReference>
<keyword evidence="3 6" id="KW-0547">Nucleotide-binding</keyword>
<evidence type="ECO:0000313" key="10">
    <source>
        <dbReference type="EMBL" id="AQP51989.1"/>
    </source>
</evidence>
<evidence type="ECO:0000259" key="9">
    <source>
        <dbReference type="PROSITE" id="PS51705"/>
    </source>
</evidence>
<dbReference type="EMBL" id="CP019607">
    <property type="protein sequence ID" value="AQP51989.1"/>
    <property type="molecule type" value="Genomic_DNA"/>
</dbReference>
<evidence type="ECO:0000256" key="2">
    <source>
        <dbReference type="ARBA" id="ARBA00022723"/>
    </source>
</evidence>
<dbReference type="Proteomes" id="UP000188235">
    <property type="component" value="Chromosome"/>
</dbReference>
<keyword evidence="1 6" id="KW-0963">Cytoplasm</keyword>
<dbReference type="GO" id="GO:0043022">
    <property type="term" value="F:ribosome binding"/>
    <property type="evidence" value="ECO:0007669"/>
    <property type="project" value="TreeGrafter"/>
</dbReference>
<sequence length="486" mass="53085">MTHLPHEDTDRALDIDIDTDAGIDDAEVEIDYDGDQADLEARHSLRRVAGMRTELEDVTEVEYRQLRLERVVLVSVWTTGSQTDIDNALAELKLLAETAGSEVLDALVQKRSHPDPATYIGSGKVAEVAEVVHATGADTVICDGELEPAQLRNLEDRLKVKVVDRTALILDIFAQHAKSAEGKAQVELAQLQYLKQRLRGWGGNLSRQAGGRAAGGAGIGGRGPGETKIETDRRRINTRVAQLRRKLREMDATREGKRAERRRNQVPSVAIVGYTNAGKSSLLNRLTGAGVLVEDALFATLDPTTRRTETSDSRVYTLTDTVGFVRHLPHDLVEAFRSTLEESALADLLLHVVDASDADPEGQIQAVRTVLNEIGASQVPELLVLNKADLAEEATILALRANHPDAVVVSARTGKGIDELREVLEDRLPRPEVEVTALVPYTRGDLVDRIHKTGVIDTLEHTGDGTLVTARVRPDLADELAEFVRG</sequence>
<dbReference type="InterPro" id="IPR025121">
    <property type="entry name" value="GTPase_HflX_N"/>
</dbReference>
<keyword evidence="4" id="KW-0460">Magnesium</keyword>
<evidence type="ECO:0000256" key="4">
    <source>
        <dbReference type="ARBA" id="ARBA00022842"/>
    </source>
</evidence>
<dbReference type="FunFam" id="3.40.50.300:FF:000173">
    <property type="entry name" value="GTPase HflX"/>
    <property type="match status" value="1"/>
</dbReference>
<evidence type="ECO:0000256" key="1">
    <source>
        <dbReference type="ARBA" id="ARBA00022490"/>
    </source>
</evidence>
<dbReference type="Pfam" id="PF01926">
    <property type="entry name" value="MMR_HSR1"/>
    <property type="match status" value="1"/>
</dbReference>
<comment type="function">
    <text evidence="6">GTPase that associates with the 50S ribosomal subunit and may have a role during protein synthesis or ribosome biogenesis.</text>
</comment>